<organism evidence="3 4">
    <name type="scientific">Jiangella alba</name>
    <dbReference type="NCBI Taxonomy" id="561176"/>
    <lineage>
        <taxon>Bacteria</taxon>
        <taxon>Bacillati</taxon>
        <taxon>Actinomycetota</taxon>
        <taxon>Actinomycetes</taxon>
        <taxon>Jiangellales</taxon>
        <taxon>Jiangellaceae</taxon>
        <taxon>Jiangella</taxon>
    </lineage>
</organism>
<dbReference type="GO" id="GO:0000166">
    <property type="term" value="F:nucleotide binding"/>
    <property type="evidence" value="ECO:0007669"/>
    <property type="project" value="InterPro"/>
</dbReference>
<dbReference type="PANTHER" id="PTHR43377:SF1">
    <property type="entry name" value="BILIVERDIN REDUCTASE A"/>
    <property type="match status" value="1"/>
</dbReference>
<evidence type="ECO:0000259" key="2">
    <source>
        <dbReference type="Pfam" id="PF22725"/>
    </source>
</evidence>
<dbReference type="EMBL" id="FNUC01000003">
    <property type="protein sequence ID" value="SEE57949.1"/>
    <property type="molecule type" value="Genomic_DNA"/>
</dbReference>
<accession>A0A1H5JZE8</accession>
<dbReference type="Proteomes" id="UP000181980">
    <property type="component" value="Unassembled WGS sequence"/>
</dbReference>
<dbReference type="Gene3D" id="3.30.360.10">
    <property type="entry name" value="Dihydrodipicolinate Reductase, domain 2"/>
    <property type="match status" value="1"/>
</dbReference>
<sequence>MKVALLSFAHVHATSYASLLSDWPGIELLATDPDGATAPPGELRGRALADQLGVAYADSYDDALAWQPDAVVVCAENSRHRDLTVRAAAAGAHVLCEKPLATTAADAEAMIEACERAGTFLMTAYPVRFSTEFAALKALHAGGRLGTVLSATGTNNGHIPIGDRAWFTQPELSGGGALVDHVVHVADLLDALLEQPAVEVRAVTNRILHADQPINGVETGGLVSVTYADGTIATIDCSWSHPSSAPNWGGLTLQVVGTEGVADIDPFGTHVGGYAGGGPAWLSLGSDLDRAMLGHFLDGVRSGHAPQPDGAAGLRTLRIVLAAQESARAGTVVPIPQLTP</sequence>
<dbReference type="SUPFAM" id="SSF51735">
    <property type="entry name" value="NAD(P)-binding Rossmann-fold domains"/>
    <property type="match status" value="1"/>
</dbReference>
<dbReference type="SUPFAM" id="SSF55347">
    <property type="entry name" value="Glyceraldehyde-3-phosphate dehydrogenase-like, C-terminal domain"/>
    <property type="match status" value="1"/>
</dbReference>
<dbReference type="Pfam" id="PF22725">
    <property type="entry name" value="GFO_IDH_MocA_C3"/>
    <property type="match status" value="1"/>
</dbReference>
<evidence type="ECO:0000313" key="3">
    <source>
        <dbReference type="EMBL" id="SEE57949.1"/>
    </source>
</evidence>
<dbReference type="OrthoDB" id="9792085at2"/>
<dbReference type="RefSeq" id="WP_069110839.1">
    <property type="nucleotide sequence ID" value="NZ_FNUC01000003.1"/>
</dbReference>
<dbReference type="AlphaFoldDB" id="A0A1H5JZE8"/>
<dbReference type="Gene3D" id="3.40.50.720">
    <property type="entry name" value="NAD(P)-binding Rossmann-like Domain"/>
    <property type="match status" value="1"/>
</dbReference>
<proteinExistence type="predicted"/>
<dbReference type="InterPro" id="IPR055170">
    <property type="entry name" value="GFO_IDH_MocA-like_dom"/>
</dbReference>
<dbReference type="Pfam" id="PF01408">
    <property type="entry name" value="GFO_IDH_MocA"/>
    <property type="match status" value="1"/>
</dbReference>
<gene>
    <name evidence="3" type="ORF">SAMN04488561_1823</name>
</gene>
<dbReference type="STRING" id="561176.SAMN04488561_1823"/>
<dbReference type="InterPro" id="IPR051450">
    <property type="entry name" value="Gfo/Idh/MocA_Oxidoreductases"/>
</dbReference>
<dbReference type="InterPro" id="IPR036291">
    <property type="entry name" value="NAD(P)-bd_dom_sf"/>
</dbReference>
<dbReference type="InterPro" id="IPR000683">
    <property type="entry name" value="Gfo/Idh/MocA-like_OxRdtase_N"/>
</dbReference>
<dbReference type="PANTHER" id="PTHR43377">
    <property type="entry name" value="BILIVERDIN REDUCTASE A"/>
    <property type="match status" value="1"/>
</dbReference>
<reference evidence="4" key="1">
    <citation type="submission" date="2016-10" db="EMBL/GenBank/DDBJ databases">
        <authorList>
            <person name="Varghese N."/>
            <person name="Submissions S."/>
        </authorList>
    </citation>
    <scope>NUCLEOTIDE SEQUENCE [LARGE SCALE GENOMIC DNA]</scope>
    <source>
        <strain evidence="4">DSM 45237</strain>
    </source>
</reference>
<feature type="domain" description="Gfo/Idh/MocA-like oxidoreductase N-terminal" evidence="1">
    <location>
        <begin position="41"/>
        <end position="124"/>
    </location>
</feature>
<name>A0A1H5JZE8_9ACTN</name>
<evidence type="ECO:0000313" key="4">
    <source>
        <dbReference type="Proteomes" id="UP000181980"/>
    </source>
</evidence>
<protein>
    <submittedName>
        <fullName evidence="3">Predicted dehydrogenase</fullName>
    </submittedName>
</protein>
<keyword evidence="4" id="KW-1185">Reference proteome</keyword>
<feature type="domain" description="GFO/IDH/MocA-like oxidoreductase" evidence="2">
    <location>
        <begin position="133"/>
        <end position="261"/>
    </location>
</feature>
<evidence type="ECO:0000259" key="1">
    <source>
        <dbReference type="Pfam" id="PF01408"/>
    </source>
</evidence>